<organism evidence="15 16">
    <name type="scientific">Teretinema zuelzerae</name>
    <dbReference type="NCBI Taxonomy" id="156"/>
    <lineage>
        <taxon>Bacteria</taxon>
        <taxon>Pseudomonadati</taxon>
        <taxon>Spirochaetota</taxon>
        <taxon>Spirochaetia</taxon>
        <taxon>Spirochaetales</taxon>
        <taxon>Treponemataceae</taxon>
        <taxon>Teretinema</taxon>
    </lineage>
</organism>
<evidence type="ECO:0000256" key="2">
    <source>
        <dbReference type="ARBA" id="ARBA00011738"/>
    </source>
</evidence>
<feature type="domain" description="Tetrahydrofolate dehydrogenase/cyclohydrolase catalytic" evidence="13">
    <location>
        <begin position="6"/>
        <end position="120"/>
    </location>
</feature>
<dbReference type="GO" id="GO:0035999">
    <property type="term" value="P:tetrahydrofolate interconversion"/>
    <property type="evidence" value="ECO:0007669"/>
    <property type="project" value="UniProtKB-UniRule"/>
</dbReference>
<comment type="caution">
    <text evidence="15">The sequence shown here is derived from an EMBL/GenBank/DDBJ whole genome shotgun (WGS) entry which is preliminary data.</text>
</comment>
<dbReference type="InterPro" id="IPR000672">
    <property type="entry name" value="THF_DH/CycHdrlase"/>
</dbReference>
<keyword evidence="5 12" id="KW-0658">Purine biosynthesis</keyword>
<dbReference type="EC" id="1.5.1.5" evidence="12"/>
<dbReference type="EMBL" id="JAINWA010000003">
    <property type="protein sequence ID" value="MCD1655325.1"/>
    <property type="molecule type" value="Genomic_DNA"/>
</dbReference>
<evidence type="ECO:0000256" key="5">
    <source>
        <dbReference type="ARBA" id="ARBA00022755"/>
    </source>
</evidence>
<protein>
    <recommendedName>
        <fullName evidence="12">Bifunctional protein FolD</fullName>
    </recommendedName>
    <domain>
        <recommendedName>
            <fullName evidence="12">Methylenetetrahydrofolate dehydrogenase</fullName>
            <ecNumber evidence="12">1.5.1.5</ecNumber>
        </recommendedName>
    </domain>
    <domain>
        <recommendedName>
            <fullName evidence="12">Methenyltetrahydrofolate cyclohydrolase</fullName>
            <ecNumber evidence="12">3.5.4.9</ecNumber>
        </recommendedName>
    </domain>
</protein>
<sequence>MSATVIDGFSVAASVRARVAAEVAALKAGGVIPCLAVVLVGENPASVSYVAGKEKALAEVGMADRSYRLPGTVSEAELLALISSLNADPSVHGILVQLPLPRHIDEARVIMAIDPEKDVDGFHPVSVGNLVIDRPGFLPCTPHGVIALLREAGINTRGAHAVVVGRSNIVGKPLALLLARRECNATVTICHTGTVDLPSITRQADILVAAVGSPRMITADMIKPGAAVIDVGVNRVEDPTAKNGFRLVGDVDFLPACEVASFITPVPRGVGPMTIAMLMQNTLQAAKNR</sequence>
<dbReference type="Gene3D" id="3.40.50.720">
    <property type="entry name" value="NAD(P)-binding Rossmann-like Domain"/>
    <property type="match status" value="1"/>
</dbReference>
<comment type="catalytic activity">
    <reaction evidence="12">
        <text>(6R)-5,10-methylene-5,6,7,8-tetrahydrofolate + NADP(+) = (6R)-5,10-methenyltetrahydrofolate + NADPH</text>
        <dbReference type="Rhea" id="RHEA:22812"/>
        <dbReference type="ChEBI" id="CHEBI:15636"/>
        <dbReference type="ChEBI" id="CHEBI:57455"/>
        <dbReference type="ChEBI" id="CHEBI:57783"/>
        <dbReference type="ChEBI" id="CHEBI:58349"/>
        <dbReference type="EC" id="1.5.1.5"/>
    </reaction>
</comment>
<comment type="subunit">
    <text evidence="2 12">Homodimer.</text>
</comment>
<evidence type="ECO:0000256" key="8">
    <source>
        <dbReference type="ARBA" id="ARBA00023002"/>
    </source>
</evidence>
<gene>
    <name evidence="12" type="primary">folD</name>
    <name evidence="15" type="ORF">K7J14_11535</name>
</gene>
<feature type="binding site" evidence="12">
    <location>
        <position position="233"/>
    </location>
    <ligand>
        <name>NADP(+)</name>
        <dbReference type="ChEBI" id="CHEBI:58349"/>
    </ligand>
</feature>
<dbReference type="InterPro" id="IPR020630">
    <property type="entry name" value="THF_DH/CycHdrlase_cat_dom"/>
</dbReference>
<dbReference type="PANTHER" id="PTHR48099:SF5">
    <property type="entry name" value="C-1-TETRAHYDROFOLATE SYNTHASE, CYTOPLASMIC"/>
    <property type="match status" value="1"/>
</dbReference>
<dbReference type="GO" id="GO:0005829">
    <property type="term" value="C:cytosol"/>
    <property type="evidence" value="ECO:0007669"/>
    <property type="project" value="TreeGrafter"/>
</dbReference>
<keyword evidence="9 12" id="KW-0368">Histidine biosynthesis</keyword>
<reference evidence="15" key="1">
    <citation type="submission" date="2021-08" db="EMBL/GenBank/DDBJ databases">
        <title>Comparative analyses of Brucepasteria parasyntrophica and Teretinema zuelzerae.</title>
        <authorList>
            <person name="Song Y."/>
            <person name="Brune A."/>
        </authorList>
    </citation>
    <scope>NUCLEOTIDE SEQUENCE</scope>
    <source>
        <strain evidence="15">DSM 1903</strain>
    </source>
</reference>
<evidence type="ECO:0000313" key="15">
    <source>
        <dbReference type="EMBL" id="MCD1655325.1"/>
    </source>
</evidence>
<keyword evidence="11 12" id="KW-0511">Multifunctional enzyme</keyword>
<dbReference type="CDD" id="cd01080">
    <property type="entry name" value="NAD_bind_m-THF_DH_Cyclohyd"/>
    <property type="match status" value="1"/>
</dbReference>
<dbReference type="InterPro" id="IPR036291">
    <property type="entry name" value="NAD(P)-bd_dom_sf"/>
</dbReference>
<keyword evidence="4 12" id="KW-0028">Amino-acid biosynthesis</keyword>
<dbReference type="SUPFAM" id="SSF53223">
    <property type="entry name" value="Aminoacid dehydrogenase-like, N-terminal domain"/>
    <property type="match status" value="1"/>
</dbReference>
<dbReference type="FunFam" id="3.40.50.720:FF:000006">
    <property type="entry name" value="Bifunctional protein FolD"/>
    <property type="match status" value="1"/>
</dbReference>
<feature type="binding site" evidence="12">
    <location>
        <begin position="165"/>
        <end position="167"/>
    </location>
    <ligand>
        <name>NADP(+)</name>
        <dbReference type="ChEBI" id="CHEBI:58349"/>
    </ligand>
</feature>
<keyword evidence="16" id="KW-1185">Reference proteome</keyword>
<dbReference type="Pfam" id="PF00763">
    <property type="entry name" value="THF_DHG_CYH"/>
    <property type="match status" value="1"/>
</dbReference>
<dbReference type="SUPFAM" id="SSF51735">
    <property type="entry name" value="NAD(P)-binding Rossmann-fold domains"/>
    <property type="match status" value="1"/>
</dbReference>
<keyword evidence="8 12" id="KW-0560">Oxidoreductase</keyword>
<evidence type="ECO:0000256" key="9">
    <source>
        <dbReference type="ARBA" id="ARBA00023102"/>
    </source>
</evidence>
<dbReference type="PRINTS" id="PR00085">
    <property type="entry name" value="THFDHDRGNASE"/>
</dbReference>
<dbReference type="GO" id="GO:0004477">
    <property type="term" value="F:methenyltetrahydrofolate cyclohydrolase activity"/>
    <property type="evidence" value="ECO:0007669"/>
    <property type="project" value="UniProtKB-UniRule"/>
</dbReference>
<comment type="caution">
    <text evidence="12">Lacks conserved residue(s) required for the propagation of feature annotation.</text>
</comment>
<dbReference type="Proteomes" id="UP001198163">
    <property type="component" value="Unassembled WGS sequence"/>
</dbReference>
<dbReference type="GO" id="GO:0004488">
    <property type="term" value="F:methylenetetrahydrofolate dehydrogenase (NADP+) activity"/>
    <property type="evidence" value="ECO:0007669"/>
    <property type="project" value="UniProtKB-UniRule"/>
</dbReference>
<dbReference type="GO" id="GO:0006164">
    <property type="term" value="P:purine nucleotide biosynthetic process"/>
    <property type="evidence" value="ECO:0007669"/>
    <property type="project" value="UniProtKB-KW"/>
</dbReference>
<dbReference type="HAMAP" id="MF_01576">
    <property type="entry name" value="THF_DHG_CYH"/>
    <property type="match status" value="1"/>
</dbReference>
<evidence type="ECO:0000256" key="1">
    <source>
        <dbReference type="ARBA" id="ARBA00004777"/>
    </source>
</evidence>
<evidence type="ECO:0000256" key="11">
    <source>
        <dbReference type="ARBA" id="ARBA00023268"/>
    </source>
</evidence>
<dbReference type="Pfam" id="PF02882">
    <property type="entry name" value="THF_DHG_CYH_C"/>
    <property type="match status" value="1"/>
</dbReference>
<evidence type="ECO:0000313" key="16">
    <source>
        <dbReference type="Proteomes" id="UP001198163"/>
    </source>
</evidence>
<dbReference type="PROSITE" id="PS00766">
    <property type="entry name" value="THF_DHG_CYH_1"/>
    <property type="match status" value="1"/>
</dbReference>
<keyword evidence="3 12" id="KW-0554">One-carbon metabolism</keyword>
<dbReference type="Gene3D" id="3.40.50.10860">
    <property type="entry name" value="Leucine Dehydrogenase, chain A, domain 1"/>
    <property type="match status" value="1"/>
</dbReference>
<dbReference type="FunFam" id="3.40.50.10860:FF:000005">
    <property type="entry name" value="C-1-tetrahydrofolate synthase, cytoplasmic, putative"/>
    <property type="match status" value="1"/>
</dbReference>
<comment type="catalytic activity">
    <reaction evidence="12">
        <text>(6R)-5,10-methenyltetrahydrofolate + H2O = (6R)-10-formyltetrahydrofolate + H(+)</text>
        <dbReference type="Rhea" id="RHEA:23700"/>
        <dbReference type="ChEBI" id="CHEBI:15377"/>
        <dbReference type="ChEBI" id="CHEBI:15378"/>
        <dbReference type="ChEBI" id="CHEBI:57455"/>
        <dbReference type="ChEBI" id="CHEBI:195366"/>
        <dbReference type="EC" id="3.5.4.9"/>
    </reaction>
</comment>
<evidence type="ECO:0000256" key="4">
    <source>
        <dbReference type="ARBA" id="ARBA00022605"/>
    </source>
</evidence>
<proteinExistence type="inferred from homology"/>
<keyword evidence="10 12" id="KW-0486">Methionine biosynthesis</keyword>
<comment type="function">
    <text evidence="12">Catalyzes the oxidation of 5,10-methylenetetrahydrofolate to 5,10-methenyltetrahydrofolate and then the hydrolysis of 5,10-methenyltetrahydrofolate to 10-formyltetrahydrofolate.</text>
</comment>
<dbReference type="InterPro" id="IPR020867">
    <property type="entry name" value="THF_DH/CycHdrlase_CS"/>
</dbReference>
<evidence type="ECO:0000256" key="6">
    <source>
        <dbReference type="ARBA" id="ARBA00022801"/>
    </source>
</evidence>
<dbReference type="RefSeq" id="WP_230756322.1">
    <property type="nucleotide sequence ID" value="NZ_JAINWA010000003.1"/>
</dbReference>
<evidence type="ECO:0000259" key="13">
    <source>
        <dbReference type="Pfam" id="PF00763"/>
    </source>
</evidence>
<comment type="pathway">
    <text evidence="1 12">One-carbon metabolism; tetrahydrofolate interconversion.</text>
</comment>
<dbReference type="PANTHER" id="PTHR48099">
    <property type="entry name" value="C-1-TETRAHYDROFOLATE SYNTHASE, CYTOPLASMIC-RELATED"/>
    <property type="match status" value="1"/>
</dbReference>
<dbReference type="GO" id="GO:0009086">
    <property type="term" value="P:methionine biosynthetic process"/>
    <property type="evidence" value="ECO:0007669"/>
    <property type="project" value="UniProtKB-KW"/>
</dbReference>
<keyword evidence="6 12" id="KW-0378">Hydrolase</keyword>
<feature type="domain" description="Tetrahydrofolate dehydrogenase/cyclohydrolase NAD(P)-binding" evidence="14">
    <location>
        <begin position="139"/>
        <end position="288"/>
    </location>
</feature>
<evidence type="ECO:0000256" key="12">
    <source>
        <dbReference type="HAMAP-Rule" id="MF_01576"/>
    </source>
</evidence>
<dbReference type="InterPro" id="IPR046346">
    <property type="entry name" value="Aminoacid_DH-like_N_sf"/>
</dbReference>
<dbReference type="AlphaFoldDB" id="A0AAE3EHX0"/>
<dbReference type="GO" id="GO:0000105">
    <property type="term" value="P:L-histidine biosynthetic process"/>
    <property type="evidence" value="ECO:0007669"/>
    <property type="project" value="UniProtKB-KW"/>
</dbReference>
<keyword evidence="7 12" id="KW-0521">NADP</keyword>
<accession>A0AAE3EHX0</accession>
<dbReference type="InterPro" id="IPR020631">
    <property type="entry name" value="THF_DH/CycHdrlase_NAD-bd_dom"/>
</dbReference>
<comment type="similarity">
    <text evidence="12">Belongs to the tetrahydrofolate dehydrogenase/cyclohydrolase family.</text>
</comment>
<evidence type="ECO:0000256" key="3">
    <source>
        <dbReference type="ARBA" id="ARBA00022563"/>
    </source>
</evidence>
<dbReference type="EC" id="3.5.4.9" evidence="12"/>
<evidence type="ECO:0000256" key="7">
    <source>
        <dbReference type="ARBA" id="ARBA00022857"/>
    </source>
</evidence>
<evidence type="ECO:0000256" key="10">
    <source>
        <dbReference type="ARBA" id="ARBA00023167"/>
    </source>
</evidence>
<evidence type="ECO:0000259" key="14">
    <source>
        <dbReference type="Pfam" id="PF02882"/>
    </source>
</evidence>
<name>A0AAE3EHX0_9SPIR</name>